<keyword evidence="6" id="KW-1133">Transmembrane helix</keyword>
<keyword evidence="2" id="KW-0134">Cell wall</keyword>
<dbReference type="EMBL" id="CP019640">
    <property type="protein sequence ID" value="AQQ53266.1"/>
    <property type="molecule type" value="Genomic_DNA"/>
</dbReference>
<evidence type="ECO:0000256" key="2">
    <source>
        <dbReference type="ARBA" id="ARBA00022512"/>
    </source>
</evidence>
<feature type="chain" id="PRO_5012049352" description="Gram-positive cocci surface proteins LPxTG domain-containing protein" evidence="7">
    <location>
        <begin position="24"/>
        <end position="193"/>
    </location>
</feature>
<accession>A0A1Q2KYQ2</accession>
<dbReference type="Proteomes" id="UP000188184">
    <property type="component" value="Chromosome"/>
</dbReference>
<dbReference type="KEGG" id="pmar:B0X71_09360"/>
<keyword evidence="5" id="KW-0572">Peptidoglycan-anchor</keyword>
<evidence type="ECO:0000256" key="6">
    <source>
        <dbReference type="SAM" id="Phobius"/>
    </source>
</evidence>
<evidence type="ECO:0000256" key="5">
    <source>
        <dbReference type="ARBA" id="ARBA00023088"/>
    </source>
</evidence>
<evidence type="ECO:0000313" key="10">
    <source>
        <dbReference type="Proteomes" id="UP000188184"/>
    </source>
</evidence>
<feature type="domain" description="Gram-positive cocci surface proteins LPxTG" evidence="8">
    <location>
        <begin position="156"/>
        <end position="188"/>
    </location>
</feature>
<comment type="subcellular location">
    <subcellularLocation>
        <location evidence="1">Secreted</location>
        <location evidence="1">Cell wall</location>
        <topology evidence="1">Peptidoglycan-anchor</topology>
    </subcellularLocation>
</comment>
<dbReference type="RefSeq" id="WP_077589154.1">
    <property type="nucleotide sequence ID" value="NZ_CP019640.1"/>
</dbReference>
<evidence type="ECO:0000256" key="1">
    <source>
        <dbReference type="ARBA" id="ARBA00004168"/>
    </source>
</evidence>
<evidence type="ECO:0000256" key="7">
    <source>
        <dbReference type="SAM" id="SignalP"/>
    </source>
</evidence>
<feature type="transmembrane region" description="Helical" evidence="6">
    <location>
        <begin position="166"/>
        <end position="185"/>
    </location>
</feature>
<evidence type="ECO:0000259" key="8">
    <source>
        <dbReference type="Pfam" id="PF00746"/>
    </source>
</evidence>
<keyword evidence="6" id="KW-0812">Transmembrane</keyword>
<evidence type="ECO:0000256" key="4">
    <source>
        <dbReference type="ARBA" id="ARBA00022729"/>
    </source>
</evidence>
<organism evidence="9 10">
    <name type="scientific">Planococcus lenghuensis</name>
    <dbReference type="NCBI Taxonomy" id="2213202"/>
    <lineage>
        <taxon>Bacteria</taxon>
        <taxon>Bacillati</taxon>
        <taxon>Bacillota</taxon>
        <taxon>Bacilli</taxon>
        <taxon>Bacillales</taxon>
        <taxon>Caryophanaceae</taxon>
        <taxon>Planococcus</taxon>
    </lineage>
</organism>
<evidence type="ECO:0000313" key="9">
    <source>
        <dbReference type="EMBL" id="AQQ53266.1"/>
    </source>
</evidence>
<keyword evidence="10" id="KW-1185">Reference proteome</keyword>
<protein>
    <recommendedName>
        <fullName evidence="8">Gram-positive cocci surface proteins LPxTG domain-containing protein</fullName>
    </recommendedName>
</protein>
<keyword evidence="3" id="KW-0964">Secreted</keyword>
<dbReference type="NCBIfam" id="TIGR01167">
    <property type="entry name" value="LPXTG_anchor"/>
    <property type="match status" value="1"/>
</dbReference>
<keyword evidence="6" id="KW-0472">Membrane</keyword>
<dbReference type="AlphaFoldDB" id="A0A1Q2KYQ2"/>
<gene>
    <name evidence="9" type="ORF">B0X71_09360</name>
</gene>
<keyword evidence="4 7" id="KW-0732">Signal</keyword>
<reference evidence="9 10" key="1">
    <citation type="submission" date="2017-02" db="EMBL/GenBank/DDBJ databases">
        <title>The complete genomic sequence of a novel cold adapted crude oil-degrading bacterium Planococcus qaidamina Y42.</title>
        <authorList>
            <person name="Yang R."/>
        </authorList>
    </citation>
    <scope>NUCLEOTIDE SEQUENCE [LARGE SCALE GENOMIC DNA]</scope>
    <source>
        <strain evidence="9 10">Y42</strain>
    </source>
</reference>
<dbReference type="Pfam" id="PF00746">
    <property type="entry name" value="Gram_pos_anchor"/>
    <property type="match status" value="1"/>
</dbReference>
<sequence length="193" mass="22111">MKALSSMLVALLLFTVFQIPAFAESHGEPPVIELEQQFEELLYQETTDDWEVVNYDSKSALNFELRSIMTWPLADYYVDTWYFEENGQLYLEPKDGPPGLDTDRDYTLTKITDDHYKLTQDIESELYGDETLTIHYKYEADKWVFADRMNVIEDVGGELPETSTSLPLFILIGGALMLIGGLLVFGRKEQSAL</sequence>
<dbReference type="InterPro" id="IPR019931">
    <property type="entry name" value="LPXTG_anchor"/>
</dbReference>
<dbReference type="OrthoDB" id="1267107at2"/>
<name>A0A1Q2KYQ2_9BACL</name>
<proteinExistence type="predicted"/>
<evidence type="ECO:0000256" key="3">
    <source>
        <dbReference type="ARBA" id="ARBA00022525"/>
    </source>
</evidence>
<feature type="signal peptide" evidence="7">
    <location>
        <begin position="1"/>
        <end position="23"/>
    </location>
</feature>